<accession>A0ABW4D0U8</accession>
<dbReference type="EMBL" id="JBHTOD010000004">
    <property type="protein sequence ID" value="MFD1455197.1"/>
    <property type="molecule type" value="Genomic_DNA"/>
</dbReference>
<gene>
    <name evidence="2" type="ORF">ACFQ44_05790</name>
</gene>
<evidence type="ECO:0000313" key="2">
    <source>
        <dbReference type="EMBL" id="MFD1455197.1"/>
    </source>
</evidence>
<keyword evidence="3" id="KW-1185">Reference proteome</keyword>
<organism evidence="2 3">
    <name type="scientific">Levilactobacillus lanxiensis</name>
    <dbReference type="NCBI Taxonomy" id="2799568"/>
    <lineage>
        <taxon>Bacteria</taxon>
        <taxon>Bacillati</taxon>
        <taxon>Bacillota</taxon>
        <taxon>Bacilli</taxon>
        <taxon>Lactobacillales</taxon>
        <taxon>Lactobacillaceae</taxon>
        <taxon>Levilactobacillus</taxon>
    </lineage>
</organism>
<feature type="region of interest" description="Disordered" evidence="1">
    <location>
        <begin position="48"/>
        <end position="76"/>
    </location>
</feature>
<comment type="caution">
    <text evidence="2">The sequence shown here is derived from an EMBL/GenBank/DDBJ whole genome shotgun (WGS) entry which is preliminary data.</text>
</comment>
<reference evidence="3" key="1">
    <citation type="journal article" date="2019" name="Int. J. Syst. Evol. Microbiol.">
        <title>The Global Catalogue of Microorganisms (GCM) 10K type strain sequencing project: providing services to taxonomists for standard genome sequencing and annotation.</title>
        <authorList>
            <consortium name="The Broad Institute Genomics Platform"/>
            <consortium name="The Broad Institute Genome Sequencing Center for Infectious Disease"/>
            <person name="Wu L."/>
            <person name="Ma J."/>
        </authorList>
    </citation>
    <scope>NUCLEOTIDE SEQUENCE [LARGE SCALE GENOMIC DNA]</scope>
    <source>
        <strain evidence="3">CCM 8979</strain>
    </source>
</reference>
<dbReference type="RefSeq" id="WP_203644432.1">
    <property type="nucleotide sequence ID" value="NZ_BOLN01000004.1"/>
</dbReference>
<dbReference type="InterPro" id="IPR018691">
    <property type="entry name" value="DUF2188"/>
</dbReference>
<evidence type="ECO:0000313" key="3">
    <source>
        <dbReference type="Proteomes" id="UP001597189"/>
    </source>
</evidence>
<dbReference type="Proteomes" id="UP001597189">
    <property type="component" value="Unassembled WGS sequence"/>
</dbReference>
<sequence length="76" mass="8512">MTGKNQWVTPHDDKWAVKGAGNSKATKLFSKKSEAMDFGKQIAKNQHSELIGQDKHGRINLKNSYGNDPFPPKDKD</sequence>
<dbReference type="Pfam" id="PF09954">
    <property type="entry name" value="DUF2188"/>
    <property type="match status" value="1"/>
</dbReference>
<evidence type="ECO:0000256" key="1">
    <source>
        <dbReference type="SAM" id="MobiDB-lite"/>
    </source>
</evidence>
<proteinExistence type="predicted"/>
<protein>
    <submittedName>
        <fullName evidence="2">DUF2188 domain-containing protein</fullName>
    </submittedName>
</protein>
<name>A0ABW4D0U8_9LACO</name>